<feature type="signal peptide" evidence="1">
    <location>
        <begin position="1"/>
        <end position="15"/>
    </location>
</feature>
<dbReference type="Proteomes" id="UP000434172">
    <property type="component" value="Unassembled WGS sequence"/>
</dbReference>
<evidence type="ECO:0000313" key="3">
    <source>
        <dbReference type="Proteomes" id="UP000434172"/>
    </source>
</evidence>
<evidence type="ECO:0000256" key="1">
    <source>
        <dbReference type="SAM" id="SignalP"/>
    </source>
</evidence>
<organism evidence="2 3">
    <name type="scientific">Colletotrichum asianum</name>
    <dbReference type="NCBI Taxonomy" id="702518"/>
    <lineage>
        <taxon>Eukaryota</taxon>
        <taxon>Fungi</taxon>
        <taxon>Dikarya</taxon>
        <taxon>Ascomycota</taxon>
        <taxon>Pezizomycotina</taxon>
        <taxon>Sordariomycetes</taxon>
        <taxon>Hypocreomycetidae</taxon>
        <taxon>Glomerellales</taxon>
        <taxon>Glomerellaceae</taxon>
        <taxon>Colletotrichum</taxon>
        <taxon>Colletotrichum gloeosporioides species complex</taxon>
    </lineage>
</organism>
<accession>A0A8H3ZY44</accession>
<protein>
    <submittedName>
        <fullName evidence="2">Uncharacterized protein</fullName>
    </submittedName>
</protein>
<dbReference type="EMBL" id="WOWK01000013">
    <property type="protein sequence ID" value="KAF0329290.1"/>
    <property type="molecule type" value="Genomic_DNA"/>
</dbReference>
<keyword evidence="1" id="KW-0732">Signal</keyword>
<dbReference type="AlphaFoldDB" id="A0A8H3ZY44"/>
<reference evidence="2 3" key="1">
    <citation type="submission" date="2019-12" db="EMBL/GenBank/DDBJ databases">
        <title>A genome sequence resource for the geographically widespread anthracnose pathogen Colletotrichum asianum.</title>
        <authorList>
            <person name="Meng Y."/>
        </authorList>
    </citation>
    <scope>NUCLEOTIDE SEQUENCE [LARGE SCALE GENOMIC DNA]</scope>
    <source>
        <strain evidence="2 3">ICMP 18580</strain>
    </source>
</reference>
<evidence type="ECO:0000313" key="2">
    <source>
        <dbReference type="EMBL" id="KAF0329290.1"/>
    </source>
</evidence>
<sequence>MQFLTFFSCVAAATAAVTVRHDVGAVDTNLHSRALSCNACVTTVQGSSSTVWGPFPFSFDDGGPVTDTIYDGCAVTIDRKSATDCSKWTVRAGGACGDITKQQIC</sequence>
<dbReference type="OrthoDB" id="4789000at2759"/>
<name>A0A8H3ZY44_9PEZI</name>
<proteinExistence type="predicted"/>
<keyword evidence="3" id="KW-1185">Reference proteome</keyword>
<feature type="chain" id="PRO_5034626077" evidence="1">
    <location>
        <begin position="16"/>
        <end position="105"/>
    </location>
</feature>
<comment type="caution">
    <text evidence="2">The sequence shown here is derived from an EMBL/GenBank/DDBJ whole genome shotgun (WGS) entry which is preliminary data.</text>
</comment>
<gene>
    <name evidence="2" type="ORF">GQ607_003599</name>
</gene>